<keyword evidence="2" id="KW-0812">Transmembrane</keyword>
<dbReference type="Proteomes" id="UP001158576">
    <property type="component" value="Chromosome 1"/>
</dbReference>
<dbReference type="EMBL" id="OU015566">
    <property type="protein sequence ID" value="CAG5103074.1"/>
    <property type="molecule type" value="Genomic_DNA"/>
</dbReference>
<reference evidence="3 4" key="1">
    <citation type="submission" date="2021-04" db="EMBL/GenBank/DDBJ databases">
        <authorList>
            <person name="Bliznina A."/>
        </authorList>
    </citation>
    <scope>NUCLEOTIDE SEQUENCE [LARGE SCALE GENOMIC DNA]</scope>
</reference>
<evidence type="ECO:0000313" key="3">
    <source>
        <dbReference type="EMBL" id="CAG5103074.1"/>
    </source>
</evidence>
<name>A0ABN7SM20_OIKDI</name>
<keyword evidence="2" id="KW-0472">Membrane</keyword>
<evidence type="ECO:0000256" key="1">
    <source>
        <dbReference type="SAM" id="MobiDB-lite"/>
    </source>
</evidence>
<accession>A0ABN7SM20</accession>
<gene>
    <name evidence="3" type="ORF">OKIOD_LOCUS9367</name>
</gene>
<proteinExistence type="predicted"/>
<feature type="transmembrane region" description="Helical" evidence="2">
    <location>
        <begin position="155"/>
        <end position="178"/>
    </location>
</feature>
<organism evidence="3 4">
    <name type="scientific">Oikopleura dioica</name>
    <name type="common">Tunicate</name>
    <dbReference type="NCBI Taxonomy" id="34765"/>
    <lineage>
        <taxon>Eukaryota</taxon>
        <taxon>Metazoa</taxon>
        <taxon>Chordata</taxon>
        <taxon>Tunicata</taxon>
        <taxon>Appendicularia</taxon>
        <taxon>Copelata</taxon>
        <taxon>Oikopleuridae</taxon>
        <taxon>Oikopleura</taxon>
    </lineage>
</organism>
<feature type="region of interest" description="Disordered" evidence="1">
    <location>
        <begin position="1"/>
        <end position="41"/>
    </location>
</feature>
<evidence type="ECO:0000256" key="2">
    <source>
        <dbReference type="SAM" id="Phobius"/>
    </source>
</evidence>
<protein>
    <submittedName>
        <fullName evidence="3">Oidioi.mRNA.OKI2018_I69.chr1.g602.t1.cds</fullName>
    </submittedName>
</protein>
<feature type="transmembrane region" description="Helical" evidence="2">
    <location>
        <begin position="112"/>
        <end position="132"/>
    </location>
</feature>
<evidence type="ECO:0000313" key="4">
    <source>
        <dbReference type="Proteomes" id="UP001158576"/>
    </source>
</evidence>
<feature type="compositionally biased region" description="Basic and acidic residues" evidence="1">
    <location>
        <begin position="28"/>
        <end position="39"/>
    </location>
</feature>
<feature type="compositionally biased region" description="Polar residues" evidence="1">
    <location>
        <begin position="17"/>
        <end position="27"/>
    </location>
</feature>
<keyword evidence="4" id="KW-1185">Reference proteome</keyword>
<keyword evidence="2" id="KW-1133">Transmembrane helix</keyword>
<sequence>MAVTKRAKSINPGKEIQQPTPSVAQTEATKDDESEESQKTARKMNAFNTAALNSALVVGNFIMLKNEIEKYTFCGRICDHDLSGEECRATLASQQRTVYYCEDYPMLLKMSLAALSIVLQVVYGFIDIVLIVEKQEDEKDGLETEEVLEKMEKRVWITFIAGVLGLLISIVNYVIAAFE</sequence>